<keyword evidence="2" id="KW-0472">Membrane</keyword>
<evidence type="ECO:0000256" key="1">
    <source>
        <dbReference type="SAM" id="MobiDB-lite"/>
    </source>
</evidence>
<reference evidence="3" key="1">
    <citation type="journal article" date="2020" name="mSystems">
        <title>Genome- and Community-Level Interaction Insights into Carbon Utilization and Element Cycling Functions of Hydrothermarchaeota in Hydrothermal Sediment.</title>
        <authorList>
            <person name="Zhou Z."/>
            <person name="Liu Y."/>
            <person name="Xu W."/>
            <person name="Pan J."/>
            <person name="Luo Z.H."/>
            <person name="Li M."/>
        </authorList>
    </citation>
    <scope>NUCLEOTIDE SEQUENCE [LARGE SCALE GENOMIC DNA]</scope>
    <source>
        <strain evidence="3">SpSt-774</strain>
    </source>
</reference>
<dbReference type="InterPro" id="IPR025738">
    <property type="entry name" value="BatD"/>
</dbReference>
<dbReference type="AlphaFoldDB" id="A0A7C4TCV8"/>
<evidence type="ECO:0000256" key="2">
    <source>
        <dbReference type="SAM" id="Phobius"/>
    </source>
</evidence>
<organism evidence="3">
    <name type="scientific">candidate division WOR-3 bacterium</name>
    <dbReference type="NCBI Taxonomy" id="2052148"/>
    <lineage>
        <taxon>Bacteria</taxon>
        <taxon>Bacteria division WOR-3</taxon>
    </lineage>
</organism>
<gene>
    <name evidence="3" type="ORF">ENV60_10110</name>
</gene>
<accession>A0A7C4TCV8</accession>
<dbReference type="EMBL" id="DTGZ01000193">
    <property type="protein sequence ID" value="HGV98627.1"/>
    <property type="molecule type" value="Genomic_DNA"/>
</dbReference>
<feature type="region of interest" description="Disordered" evidence="1">
    <location>
        <begin position="132"/>
        <end position="152"/>
    </location>
</feature>
<feature type="transmembrane region" description="Helical" evidence="2">
    <location>
        <begin position="447"/>
        <end position="465"/>
    </location>
</feature>
<keyword evidence="2" id="KW-1133">Transmembrane helix</keyword>
<sequence length="588" mass="66400">MKINHKFQLAIWLLLAPFIIFSAELEFTASVDRTTVGLGETFTLNVSVSGENISGVPSPKLPDLPDFNILGRSSSQSTNISFINGRMSQKTTITFVYTLSPKKIGKFTIGSCKIDYQGKTYETQEIEIEVVKSATQKPSSPATPPPSGGSLEDGVMVIAVPSRREVYQGEQINVSFYLYTRYEIENVNLTKMPNFSGFWCETIYETNRLSYHRKVYEGKTYYVALIKTIALFPITSGTLVIDPMEITLTVIRPPRDFFDFFGTAQTLSIASKSISINVLPLPQENRPEDFCGGVGNFTISARLDRDTSLQGEPVNLIVKIGGRGNLRLIEKPKLPAIPNTRILEPEIKDNIQVSNDVIKGSREFRFPIIPQVDGEHIIPEIRVAYFNPKMKNYELIKTEKLHFVAAGTVRAPAVSETGGLKVLGTDICYIKPDSKNLSVEKMVPPRYLSLIYLVSFFIIGFSFFYQRHQKRLLLDRAYARKIRSGSVMRRNLKEVENYLKKNDAKNFYSALGRTIISYLGDRFNIDASALTREQLKEEISRANIPEETIRDLMDVLYNCEVIAYAPADTSGKNLLEFYKRARDLINRI</sequence>
<proteinExistence type="predicted"/>
<name>A0A7C4TCV8_UNCW3</name>
<dbReference type="Pfam" id="PF13584">
    <property type="entry name" value="BatD"/>
    <property type="match status" value="2"/>
</dbReference>
<evidence type="ECO:0000313" key="3">
    <source>
        <dbReference type="EMBL" id="HGV98627.1"/>
    </source>
</evidence>
<comment type="caution">
    <text evidence="3">The sequence shown here is derived from an EMBL/GenBank/DDBJ whole genome shotgun (WGS) entry which is preliminary data.</text>
</comment>
<dbReference type="PANTHER" id="PTHR40940:SF2">
    <property type="entry name" value="BATD"/>
    <property type="match status" value="1"/>
</dbReference>
<protein>
    <submittedName>
        <fullName evidence="3">Protein BatD</fullName>
    </submittedName>
</protein>
<dbReference type="PANTHER" id="PTHR40940">
    <property type="entry name" value="PROTEIN BATD-RELATED"/>
    <property type="match status" value="1"/>
</dbReference>
<keyword evidence="2" id="KW-0812">Transmembrane</keyword>